<gene>
    <name evidence="1" type="primary">AI2</name>
</gene>
<proteinExistence type="predicted"/>
<evidence type="ECO:0000313" key="1">
    <source>
        <dbReference type="EMBL" id="AVR57717.1"/>
    </source>
</evidence>
<protein>
    <submittedName>
        <fullName evidence="1">Uncharacterized protein</fullName>
    </submittedName>
</protein>
<geneLocation type="mitochondrion" evidence="1"/>
<accession>A0A2R4A3R9</accession>
<dbReference type="EMBL" id="MF997424">
    <property type="protein sequence ID" value="AVR57717.1"/>
    <property type="molecule type" value="Genomic_DNA"/>
</dbReference>
<keyword evidence="1" id="KW-0496">Mitochondrion</keyword>
<organism evidence="1">
    <name type="scientific">Halamphora calidilacuna</name>
    <dbReference type="NCBI Taxonomy" id="2133758"/>
    <lineage>
        <taxon>Eukaryota</taxon>
        <taxon>Sar</taxon>
        <taxon>Stramenopiles</taxon>
        <taxon>Ochrophyta</taxon>
        <taxon>Bacillariophyta</taxon>
        <taxon>Bacillariophyceae</taxon>
        <taxon>Bacillariophycidae</taxon>
        <taxon>Naviculales</taxon>
        <taxon>Amphipleuraceae</taxon>
        <taxon>Halamphora</taxon>
    </lineage>
</organism>
<name>A0A2R4A3R9_9STRA</name>
<dbReference type="AlphaFoldDB" id="A0A2R4A3R9"/>
<reference evidence="1" key="1">
    <citation type="submission" date="2017-09" db="EMBL/GenBank/DDBJ databases">
        <title>Your Publication.</title>
        <authorList>
            <person name="Keepers K.G."/>
            <person name="Pogoda C.S."/>
            <person name="Hamsher S.E."/>
            <person name="Stepanek J.G."/>
            <person name="Kane N.C."/>
            <person name="Kociolek J.P."/>
        </authorList>
    </citation>
    <scope>NUCLEOTIDE SEQUENCE</scope>
</reference>
<sequence>MNKIENTRSVLYKMAFSSDSLLVAYDLIKSKFGNLSPGQGKETLKGINLKWFETTSSTLLKGLFIYPKMRRVRIPKKLGSNETRSLTLTSPRIKIIERSI</sequence>